<evidence type="ECO:0000259" key="4">
    <source>
        <dbReference type="PROSITE" id="PS51925"/>
    </source>
</evidence>
<feature type="compositionally biased region" description="Basic and acidic residues" evidence="1">
    <location>
        <begin position="528"/>
        <end position="542"/>
    </location>
</feature>
<dbReference type="Proteomes" id="UP000325081">
    <property type="component" value="Unassembled WGS sequence"/>
</dbReference>
<feature type="domain" description="DM2" evidence="4">
    <location>
        <begin position="198"/>
        <end position="281"/>
    </location>
</feature>
<protein>
    <submittedName>
        <fullName evidence="5">Zinc finger CCCH domain-containing protein</fullName>
    </submittedName>
</protein>
<feature type="region of interest" description="Disordered" evidence="1">
    <location>
        <begin position="1094"/>
        <end position="1126"/>
    </location>
</feature>
<dbReference type="InterPro" id="IPR019835">
    <property type="entry name" value="SWIB_domain"/>
</dbReference>
<dbReference type="OrthoDB" id="6415790at2759"/>
<dbReference type="PROSITE" id="PS51925">
    <property type="entry name" value="SWIB_MDM2"/>
    <property type="match status" value="1"/>
</dbReference>
<evidence type="ECO:0000313" key="6">
    <source>
        <dbReference type="Proteomes" id="UP000325081"/>
    </source>
</evidence>
<dbReference type="Pfam" id="PF03126">
    <property type="entry name" value="Plus-3"/>
    <property type="match status" value="1"/>
</dbReference>
<gene>
    <name evidence="5" type="ORF">STAS_11354</name>
</gene>
<dbReference type="Gene3D" id="3.90.70.200">
    <property type="entry name" value="Plus-3 domain"/>
    <property type="match status" value="1"/>
</dbReference>
<accession>A0A5A7PQZ8</accession>
<feature type="domain" description="GYF" evidence="2">
    <location>
        <begin position="635"/>
        <end position="688"/>
    </location>
</feature>
<dbReference type="InterPro" id="IPR003121">
    <property type="entry name" value="SWIB_MDM2_domain"/>
</dbReference>
<dbReference type="SMART" id="SM00719">
    <property type="entry name" value="Plus3"/>
    <property type="match status" value="1"/>
</dbReference>
<comment type="caution">
    <text evidence="5">The sequence shown here is derived from an EMBL/GenBank/DDBJ whole genome shotgun (WGS) entry which is preliminary data.</text>
</comment>
<feature type="region of interest" description="Disordered" evidence="1">
    <location>
        <begin position="507"/>
        <end position="630"/>
    </location>
</feature>
<dbReference type="PROSITE" id="PS50829">
    <property type="entry name" value="GYF"/>
    <property type="match status" value="1"/>
</dbReference>
<reference evidence="6" key="1">
    <citation type="journal article" date="2019" name="Curr. Biol.">
        <title>Genome Sequence of Striga asiatica Provides Insight into the Evolution of Plant Parasitism.</title>
        <authorList>
            <person name="Yoshida S."/>
            <person name="Kim S."/>
            <person name="Wafula E.K."/>
            <person name="Tanskanen J."/>
            <person name="Kim Y.M."/>
            <person name="Honaas L."/>
            <person name="Yang Z."/>
            <person name="Spallek T."/>
            <person name="Conn C.E."/>
            <person name="Ichihashi Y."/>
            <person name="Cheong K."/>
            <person name="Cui S."/>
            <person name="Der J.P."/>
            <person name="Gundlach H."/>
            <person name="Jiao Y."/>
            <person name="Hori C."/>
            <person name="Ishida J.K."/>
            <person name="Kasahara H."/>
            <person name="Kiba T."/>
            <person name="Kim M.S."/>
            <person name="Koo N."/>
            <person name="Laohavisit A."/>
            <person name="Lee Y.H."/>
            <person name="Lumba S."/>
            <person name="McCourt P."/>
            <person name="Mortimer J.C."/>
            <person name="Mutuku J.M."/>
            <person name="Nomura T."/>
            <person name="Sasaki-Sekimoto Y."/>
            <person name="Seto Y."/>
            <person name="Wang Y."/>
            <person name="Wakatake T."/>
            <person name="Sakakibara H."/>
            <person name="Demura T."/>
            <person name="Yamaguchi S."/>
            <person name="Yoneyama K."/>
            <person name="Manabe R.I."/>
            <person name="Nelson D.C."/>
            <person name="Schulman A.H."/>
            <person name="Timko M.P."/>
            <person name="dePamphilis C.W."/>
            <person name="Choi D."/>
            <person name="Shirasu K."/>
        </authorList>
    </citation>
    <scope>NUCLEOTIDE SEQUENCE [LARGE SCALE GENOMIC DNA]</scope>
    <source>
        <strain evidence="6">cv. UVA1</strain>
    </source>
</reference>
<dbReference type="InterPro" id="IPR035445">
    <property type="entry name" value="GYF-like_dom_sf"/>
</dbReference>
<sequence length="1237" mass="136683">MKTIMLIEDKDRAKAESVDFDDITSWEYLFKVYWVILKEKLSLTLGDLTRAKNPWKSVLTVVHKPATSNEVTSAVSVDVPISQTRSEISELKQLETTPPPSTEMNVEKTNNDIGNHVPAHDTPKPIMDEVKGETSIEKASDEVKSETSIEKASDVPCTKEAVIKKGEENNNNTQVNEKSCLCKNTTDNKEPDKQEEIHNTNTEWATKDLLELVAHMKNGETSILSQFDVQTLLLDYIKKNNLRDPRRKSQIVCDQRLRNLFGKPRVGHIEMLKLLEFHFLVKEDSKKDCFIPAGIVSSSLASEIEVCGGDTHGVQVSANSRKRKTCKKSDQRAAPQQNNLDEYAAIDAHNINLIYLRCKLMEKLLDGREDFSDKVVGSIVRIKISSNDQKPEIHRLVRVVGTTKVDEPYKVGGRTVDFMLEVLNLDKKEVVSIDAVSDLDFIEDECKRLRQSIRCGLVKHYTVGEIQNKALALQPVRVDDLLEAEILRAHVNKLQLLKSPEERNRRISEIPEVHADPTMNPDYESEEDARSDNISKADEHGRPSYSDLPQNGRKPISPRKKDKEERTNQTWNRGRKKIKAGGLSSSDKDSNHVNITNSATGSKTDQAIESSGLENSTVTASVGNSPPPSSVIETEKLWHYRDPNSKIQGPFSMIQLRKWSTTGLFPPDMRIWTNHEQYDSLLLTDALNGKFHLASDLSNSGMRQKEEVAPGEVEVPSEGTNVSSGGDSEQTEPPTLATNDTGIITSENNTEPVKEDASGSWPQCWDLLKDNNDSSQVSHNDAEAHDLLPSSSLENNTQPVVLQDQCQEIENGEKISTGPTESPIATTVQDLQNQSKNDDCVGPTPSEFLKSLTIDLGLEDDIENEPNPDNKHNVSSIPLSDLLLSPAQPKPAAEIQPDVPIHNFEILELLSPTPRPNSEDNALHPTSAETKFVNFPDLNPAQVWTSPSGPGLGEVQLPGVENDWFGYSPAPPKPADAGPSAAPPNNWLTISETIEFDSLGEEYVSDLLAEVDAMESQQQQQGTAARVPSPTAAIKFARELMEDCRDDDDCFSSIEEFSRRSDALSSTTGGGFPAPAKAAVSTFDFLTRSSVHSSASSEGETMNNFGGVGPTCSGDAGSEFHPAGGQPGPAVGDVATDPGWGAVQGNINLVTRPAVGPSYSFCRFVGFVRRRWAYSTDGKVMCVHEEEWRTGRVRRAMGFWKQSKNLVANEKANSRPRLMDCLEVEEKTERVDFNPDP</sequence>
<dbReference type="Gene3D" id="3.30.1490.40">
    <property type="match status" value="1"/>
</dbReference>
<feature type="compositionally biased region" description="Polar residues" evidence="1">
    <location>
        <begin position="718"/>
        <end position="751"/>
    </location>
</feature>
<dbReference type="CDD" id="cd00072">
    <property type="entry name" value="GYF"/>
    <property type="match status" value="1"/>
</dbReference>
<dbReference type="AlphaFoldDB" id="A0A5A7PQZ8"/>
<dbReference type="InterPro" id="IPR004343">
    <property type="entry name" value="Plus-3_dom"/>
</dbReference>
<dbReference type="SUPFAM" id="SSF47592">
    <property type="entry name" value="SWIB/MDM2 domain"/>
    <property type="match status" value="1"/>
</dbReference>
<keyword evidence="6" id="KW-1185">Reference proteome</keyword>
<dbReference type="EMBL" id="BKCP01004960">
    <property type="protein sequence ID" value="GER35096.1"/>
    <property type="molecule type" value="Genomic_DNA"/>
</dbReference>
<evidence type="ECO:0000259" key="2">
    <source>
        <dbReference type="PROSITE" id="PS50829"/>
    </source>
</evidence>
<dbReference type="Gene3D" id="1.10.245.10">
    <property type="entry name" value="SWIB/MDM2 domain"/>
    <property type="match status" value="1"/>
</dbReference>
<dbReference type="GO" id="GO:0003677">
    <property type="term" value="F:DNA binding"/>
    <property type="evidence" value="ECO:0007669"/>
    <property type="project" value="InterPro"/>
</dbReference>
<evidence type="ECO:0000256" key="1">
    <source>
        <dbReference type="SAM" id="MobiDB-lite"/>
    </source>
</evidence>
<dbReference type="CDD" id="cd10567">
    <property type="entry name" value="SWIB-MDM2_like"/>
    <property type="match status" value="1"/>
</dbReference>
<dbReference type="SMART" id="SM00151">
    <property type="entry name" value="SWIB"/>
    <property type="match status" value="1"/>
</dbReference>
<dbReference type="Pfam" id="PF02201">
    <property type="entry name" value="SWIB"/>
    <property type="match status" value="1"/>
</dbReference>
<evidence type="ECO:0000313" key="5">
    <source>
        <dbReference type="EMBL" id="GER35096.1"/>
    </source>
</evidence>
<name>A0A5A7PQZ8_STRAF</name>
<proteinExistence type="predicted"/>
<dbReference type="InterPro" id="IPR036885">
    <property type="entry name" value="SWIB_MDM2_dom_sf"/>
</dbReference>
<dbReference type="InterPro" id="IPR003169">
    <property type="entry name" value="GYF"/>
</dbReference>
<dbReference type="SUPFAM" id="SSF55277">
    <property type="entry name" value="GYF domain"/>
    <property type="match status" value="1"/>
</dbReference>
<feature type="compositionally biased region" description="Polar residues" evidence="1">
    <location>
        <begin position="592"/>
        <end position="624"/>
    </location>
</feature>
<dbReference type="SUPFAM" id="SSF159042">
    <property type="entry name" value="Plus3-like"/>
    <property type="match status" value="1"/>
</dbReference>
<dbReference type="PANTHER" id="PTHR46695:SF4">
    <property type="entry name" value="ZINC FINGER CCCH DOMAIN-CONTAINING PROTEIN 44"/>
    <property type="match status" value="1"/>
</dbReference>
<evidence type="ECO:0000259" key="3">
    <source>
        <dbReference type="PROSITE" id="PS51360"/>
    </source>
</evidence>
<dbReference type="PROSITE" id="PS51360">
    <property type="entry name" value="PLUS3"/>
    <property type="match status" value="1"/>
</dbReference>
<dbReference type="InterPro" id="IPR036128">
    <property type="entry name" value="Plus3-like_sf"/>
</dbReference>
<organism evidence="5 6">
    <name type="scientific">Striga asiatica</name>
    <name type="common">Asiatic witchweed</name>
    <name type="synonym">Buchnera asiatica</name>
    <dbReference type="NCBI Taxonomy" id="4170"/>
    <lineage>
        <taxon>Eukaryota</taxon>
        <taxon>Viridiplantae</taxon>
        <taxon>Streptophyta</taxon>
        <taxon>Embryophyta</taxon>
        <taxon>Tracheophyta</taxon>
        <taxon>Spermatophyta</taxon>
        <taxon>Magnoliopsida</taxon>
        <taxon>eudicotyledons</taxon>
        <taxon>Gunneridae</taxon>
        <taxon>Pentapetalae</taxon>
        <taxon>asterids</taxon>
        <taxon>lamiids</taxon>
        <taxon>Lamiales</taxon>
        <taxon>Orobanchaceae</taxon>
        <taxon>Buchnereae</taxon>
        <taxon>Striga</taxon>
    </lineage>
</organism>
<feature type="domain" description="Plus3" evidence="3">
    <location>
        <begin position="345"/>
        <end position="478"/>
    </location>
</feature>
<feature type="region of interest" description="Disordered" evidence="1">
    <location>
        <begin position="701"/>
        <end position="762"/>
    </location>
</feature>
<dbReference type="PANTHER" id="PTHR46695">
    <property type="entry name" value="ZINC FINGER CCCH DOMAIN-CONTAINING PROTEIN 44-RELATED"/>
    <property type="match status" value="1"/>
</dbReference>
<dbReference type="Pfam" id="PF02213">
    <property type="entry name" value="GYF"/>
    <property type="match status" value="1"/>
</dbReference>
<dbReference type="SMART" id="SM00444">
    <property type="entry name" value="GYF"/>
    <property type="match status" value="1"/>
</dbReference>